<comment type="caution">
    <text evidence="2">The sequence shown here is derived from an EMBL/GenBank/DDBJ whole genome shotgun (WGS) entry which is preliminary data.</text>
</comment>
<protein>
    <recommendedName>
        <fullName evidence="4">Integral membrane protein</fullName>
    </recommendedName>
</protein>
<keyword evidence="3" id="KW-1185">Reference proteome</keyword>
<accession>A0ABW6QZZ6</accession>
<gene>
    <name evidence="2" type="ORF">ACFYV7_28880</name>
</gene>
<feature type="transmembrane region" description="Helical" evidence="1">
    <location>
        <begin position="77"/>
        <end position="97"/>
    </location>
</feature>
<feature type="transmembrane region" description="Helical" evidence="1">
    <location>
        <begin position="41"/>
        <end position="65"/>
    </location>
</feature>
<dbReference type="RefSeq" id="WP_387722390.1">
    <property type="nucleotide sequence ID" value="NZ_JBIAPI010000008.1"/>
</dbReference>
<evidence type="ECO:0000256" key="1">
    <source>
        <dbReference type="SAM" id="Phobius"/>
    </source>
</evidence>
<dbReference type="EMBL" id="JBIAPI010000008">
    <property type="protein sequence ID" value="MFF3226840.1"/>
    <property type="molecule type" value="Genomic_DNA"/>
</dbReference>
<keyword evidence="1" id="KW-0472">Membrane</keyword>
<dbReference type="Proteomes" id="UP001601948">
    <property type="component" value="Unassembled WGS sequence"/>
</dbReference>
<name>A0ABW6QZZ6_9NOCA</name>
<organism evidence="2 3">
    <name type="scientific">Nocardia suismassiliense</name>
    <dbReference type="NCBI Taxonomy" id="2077092"/>
    <lineage>
        <taxon>Bacteria</taxon>
        <taxon>Bacillati</taxon>
        <taxon>Actinomycetota</taxon>
        <taxon>Actinomycetes</taxon>
        <taxon>Mycobacteriales</taxon>
        <taxon>Nocardiaceae</taxon>
        <taxon>Nocardia</taxon>
    </lineage>
</organism>
<evidence type="ECO:0008006" key="4">
    <source>
        <dbReference type="Google" id="ProtNLM"/>
    </source>
</evidence>
<proteinExistence type="predicted"/>
<keyword evidence="1" id="KW-1133">Transmembrane helix</keyword>
<reference evidence="2 3" key="1">
    <citation type="submission" date="2024-10" db="EMBL/GenBank/DDBJ databases">
        <title>The Natural Products Discovery Center: Release of the First 8490 Sequenced Strains for Exploring Actinobacteria Biosynthetic Diversity.</title>
        <authorList>
            <person name="Kalkreuter E."/>
            <person name="Kautsar S.A."/>
            <person name="Yang D."/>
            <person name="Bader C.D."/>
            <person name="Teijaro C.N."/>
            <person name="Fluegel L."/>
            <person name="Davis C.M."/>
            <person name="Simpson J.R."/>
            <person name="Lauterbach L."/>
            <person name="Steele A.D."/>
            <person name="Gui C."/>
            <person name="Meng S."/>
            <person name="Li G."/>
            <person name="Viehrig K."/>
            <person name="Ye F."/>
            <person name="Su P."/>
            <person name="Kiefer A.F."/>
            <person name="Nichols A."/>
            <person name="Cepeda A.J."/>
            <person name="Yan W."/>
            <person name="Fan B."/>
            <person name="Jiang Y."/>
            <person name="Adhikari A."/>
            <person name="Zheng C.-J."/>
            <person name="Schuster L."/>
            <person name="Cowan T.M."/>
            <person name="Smanski M.J."/>
            <person name="Chevrette M.G."/>
            <person name="De Carvalho L.P.S."/>
            <person name="Shen B."/>
        </authorList>
    </citation>
    <scope>NUCLEOTIDE SEQUENCE [LARGE SCALE GENOMIC DNA]</scope>
    <source>
        <strain evidence="2 3">NPDC003040</strain>
    </source>
</reference>
<feature type="transmembrane region" description="Helical" evidence="1">
    <location>
        <begin position="130"/>
        <end position="153"/>
    </location>
</feature>
<evidence type="ECO:0000313" key="3">
    <source>
        <dbReference type="Proteomes" id="UP001601948"/>
    </source>
</evidence>
<keyword evidence="1" id="KW-0812">Transmembrane</keyword>
<evidence type="ECO:0000313" key="2">
    <source>
        <dbReference type="EMBL" id="MFF3226840.1"/>
    </source>
</evidence>
<sequence>MNDLALLAASKLSRARSLICCLTLAGVLAIKFSSLTFWESLTAYNIAVVAVLAASITIVTLSIKLARQSRTARAQSIAIAVVATLCCALPVAMIYFAQLGHGDLVFENHVLIVPEHARWRLGYFNVPLGFTYMADILLLALCSMVSAASTSALKRAAAQHQVNC</sequence>